<evidence type="ECO:0000313" key="2">
    <source>
        <dbReference type="Proteomes" id="UP000314294"/>
    </source>
</evidence>
<dbReference type="Proteomes" id="UP000314294">
    <property type="component" value="Unassembled WGS sequence"/>
</dbReference>
<comment type="caution">
    <text evidence="1">The sequence shown here is derived from an EMBL/GenBank/DDBJ whole genome shotgun (WGS) entry which is preliminary data.</text>
</comment>
<name>A0A4Z2HDI5_9TELE</name>
<evidence type="ECO:0000313" key="1">
    <source>
        <dbReference type="EMBL" id="TNN63590.1"/>
    </source>
</evidence>
<dbReference type="EMBL" id="SRLO01000269">
    <property type="protein sequence ID" value="TNN63590.1"/>
    <property type="molecule type" value="Genomic_DNA"/>
</dbReference>
<accession>A0A4Z2HDI5</accession>
<dbReference type="AlphaFoldDB" id="A0A4Z2HDI5"/>
<protein>
    <submittedName>
        <fullName evidence="1">Uncharacterized protein</fullName>
    </submittedName>
</protein>
<gene>
    <name evidence="1" type="ORF">EYF80_026126</name>
</gene>
<sequence>MARQSPGDVATREAECKLNYTGRDRQVWICKKHGPLHMGFFVRIFTYANGVPFSPPPERARHTVFAFEKEKQSLDRLSGRQVSIRHRGLVELSRKITSCFLARRLGSGDGGICCRWREFGYSSVSVKANPLSHRLSRVRVSFASAQNHK</sequence>
<organism evidence="1 2">
    <name type="scientific">Liparis tanakae</name>
    <name type="common">Tanaka's snailfish</name>
    <dbReference type="NCBI Taxonomy" id="230148"/>
    <lineage>
        <taxon>Eukaryota</taxon>
        <taxon>Metazoa</taxon>
        <taxon>Chordata</taxon>
        <taxon>Craniata</taxon>
        <taxon>Vertebrata</taxon>
        <taxon>Euteleostomi</taxon>
        <taxon>Actinopterygii</taxon>
        <taxon>Neopterygii</taxon>
        <taxon>Teleostei</taxon>
        <taxon>Neoteleostei</taxon>
        <taxon>Acanthomorphata</taxon>
        <taxon>Eupercaria</taxon>
        <taxon>Perciformes</taxon>
        <taxon>Cottioidei</taxon>
        <taxon>Cottales</taxon>
        <taxon>Liparidae</taxon>
        <taxon>Liparis</taxon>
    </lineage>
</organism>
<keyword evidence="2" id="KW-1185">Reference proteome</keyword>
<reference evidence="1 2" key="1">
    <citation type="submission" date="2019-03" db="EMBL/GenBank/DDBJ databases">
        <title>First draft genome of Liparis tanakae, snailfish: a comprehensive survey of snailfish specific genes.</title>
        <authorList>
            <person name="Kim W."/>
            <person name="Song I."/>
            <person name="Jeong J.-H."/>
            <person name="Kim D."/>
            <person name="Kim S."/>
            <person name="Ryu S."/>
            <person name="Song J.Y."/>
            <person name="Lee S.K."/>
        </authorList>
    </citation>
    <scope>NUCLEOTIDE SEQUENCE [LARGE SCALE GENOMIC DNA]</scope>
    <source>
        <tissue evidence="1">Muscle</tissue>
    </source>
</reference>
<proteinExistence type="predicted"/>